<sequence>MEAQMSLTMAILMLVGMWLSVAAAMLWGVLRIVRRHAHHLPPQAPAKPQPVRRARRHAGVSSPQDFPKPTH</sequence>
<feature type="region of interest" description="Disordered" evidence="1">
    <location>
        <begin position="39"/>
        <end position="71"/>
    </location>
</feature>
<organism evidence="3 4">
    <name type="scientific">Pseudomonas putida ND6</name>
    <dbReference type="NCBI Taxonomy" id="231023"/>
    <lineage>
        <taxon>Bacteria</taxon>
        <taxon>Pseudomonadati</taxon>
        <taxon>Pseudomonadota</taxon>
        <taxon>Gammaproteobacteria</taxon>
        <taxon>Pseudomonadales</taxon>
        <taxon>Pseudomonadaceae</taxon>
        <taxon>Pseudomonas</taxon>
    </lineage>
</organism>
<proteinExistence type="predicted"/>
<evidence type="ECO:0000313" key="4">
    <source>
        <dbReference type="Proteomes" id="UP000005268"/>
    </source>
</evidence>
<name>I3UP69_PSEPU</name>
<keyword evidence="2" id="KW-1133">Transmembrane helix</keyword>
<feature type="transmembrane region" description="Helical" evidence="2">
    <location>
        <begin position="6"/>
        <end position="30"/>
    </location>
</feature>
<gene>
    <name evidence="3" type="ORF">YSA_00951</name>
</gene>
<dbReference type="HOGENOM" id="CLU_204630_0_0_6"/>
<evidence type="ECO:0000313" key="3">
    <source>
        <dbReference type="EMBL" id="AFK67290.1"/>
    </source>
</evidence>
<dbReference type="EMBL" id="CP003588">
    <property type="protein sequence ID" value="AFK67290.1"/>
    <property type="molecule type" value="Genomic_DNA"/>
</dbReference>
<evidence type="ECO:0000256" key="1">
    <source>
        <dbReference type="SAM" id="MobiDB-lite"/>
    </source>
</evidence>
<accession>I3UP69</accession>
<reference evidence="3 4" key="1">
    <citation type="journal article" date="2012" name="J. Bacteriol.">
        <title>Complete Genome Sequence of the Naphthalene-Degrading Pseudomonas putida Strain ND6.</title>
        <authorList>
            <person name="Li S."/>
            <person name="Zhao H."/>
            <person name="Li Y."/>
            <person name="Niu S."/>
            <person name="Cai B."/>
        </authorList>
    </citation>
    <scope>NUCLEOTIDE SEQUENCE [LARGE SCALE GENOMIC DNA]</scope>
    <source>
        <strain evidence="3 4">ND6</strain>
    </source>
</reference>
<protein>
    <submittedName>
        <fullName evidence="3">Uncharacterized protein</fullName>
    </submittedName>
</protein>
<keyword evidence="2" id="KW-0812">Transmembrane</keyword>
<dbReference type="KEGG" id="ppi:YSA_00951"/>
<dbReference type="AlphaFoldDB" id="I3UP69"/>
<keyword evidence="2" id="KW-0472">Membrane</keyword>
<dbReference type="Proteomes" id="UP000005268">
    <property type="component" value="Chromosome"/>
</dbReference>
<evidence type="ECO:0000256" key="2">
    <source>
        <dbReference type="SAM" id="Phobius"/>
    </source>
</evidence>
<dbReference type="PATRIC" id="fig|231023.4.peg.435"/>